<dbReference type="PANTHER" id="PTHR43537">
    <property type="entry name" value="TRANSCRIPTIONAL REGULATOR, GNTR FAMILY"/>
    <property type="match status" value="1"/>
</dbReference>
<dbReference type="Pfam" id="PF07729">
    <property type="entry name" value="FCD"/>
    <property type="match status" value="1"/>
</dbReference>
<dbReference type="SUPFAM" id="SSF48008">
    <property type="entry name" value="GntR ligand-binding domain-like"/>
    <property type="match status" value="1"/>
</dbReference>
<proteinExistence type="predicted"/>
<keyword evidence="2" id="KW-0238">DNA-binding</keyword>
<dbReference type="RefSeq" id="WP_377300809.1">
    <property type="nucleotide sequence ID" value="NZ_JBHSMK010000002.1"/>
</dbReference>
<dbReference type="Gene3D" id="1.20.120.530">
    <property type="entry name" value="GntR ligand-binding domain-like"/>
    <property type="match status" value="1"/>
</dbReference>
<dbReference type="PANTHER" id="PTHR43537:SF44">
    <property type="entry name" value="GNTR FAMILY REGULATORY PROTEIN"/>
    <property type="match status" value="1"/>
</dbReference>
<dbReference type="SUPFAM" id="SSF46785">
    <property type="entry name" value="Winged helix' DNA-binding domain"/>
    <property type="match status" value="1"/>
</dbReference>
<evidence type="ECO:0000313" key="6">
    <source>
        <dbReference type="Proteomes" id="UP001596013"/>
    </source>
</evidence>
<dbReference type="EMBL" id="JBHSMK010000002">
    <property type="protein sequence ID" value="MFC5434958.1"/>
    <property type="molecule type" value="Genomic_DNA"/>
</dbReference>
<dbReference type="InterPro" id="IPR036390">
    <property type="entry name" value="WH_DNA-bd_sf"/>
</dbReference>
<comment type="caution">
    <text evidence="5">The sequence shown here is derived from an EMBL/GenBank/DDBJ whole genome shotgun (WGS) entry which is preliminary data.</text>
</comment>
<dbReference type="SMART" id="SM00895">
    <property type="entry name" value="FCD"/>
    <property type="match status" value="1"/>
</dbReference>
<dbReference type="PROSITE" id="PS50949">
    <property type="entry name" value="HTH_GNTR"/>
    <property type="match status" value="1"/>
</dbReference>
<accession>A0ABW0JFW5</accession>
<dbReference type="InterPro" id="IPR000524">
    <property type="entry name" value="Tscrpt_reg_HTH_GntR"/>
</dbReference>
<name>A0ABW0JFW5_9GAMM</name>
<keyword evidence="1" id="KW-0805">Transcription regulation</keyword>
<reference evidence="6" key="1">
    <citation type="journal article" date="2019" name="Int. J. Syst. Evol. Microbiol.">
        <title>The Global Catalogue of Microorganisms (GCM) 10K type strain sequencing project: providing services to taxonomists for standard genome sequencing and annotation.</title>
        <authorList>
            <consortium name="The Broad Institute Genomics Platform"/>
            <consortium name="The Broad Institute Genome Sequencing Center for Infectious Disease"/>
            <person name="Wu L."/>
            <person name="Ma J."/>
        </authorList>
    </citation>
    <scope>NUCLEOTIDE SEQUENCE [LARGE SCALE GENOMIC DNA]</scope>
    <source>
        <strain evidence="6">JCM 17130</strain>
    </source>
</reference>
<keyword evidence="6" id="KW-1185">Reference proteome</keyword>
<dbReference type="InterPro" id="IPR011711">
    <property type="entry name" value="GntR_C"/>
</dbReference>
<organism evidence="5 6">
    <name type="scientific">Rhodanobacter umsongensis</name>
    <dbReference type="NCBI Taxonomy" id="633153"/>
    <lineage>
        <taxon>Bacteria</taxon>
        <taxon>Pseudomonadati</taxon>
        <taxon>Pseudomonadota</taxon>
        <taxon>Gammaproteobacteria</taxon>
        <taxon>Lysobacterales</taxon>
        <taxon>Rhodanobacteraceae</taxon>
        <taxon>Rhodanobacter</taxon>
    </lineage>
</organism>
<evidence type="ECO:0000256" key="2">
    <source>
        <dbReference type="ARBA" id="ARBA00023125"/>
    </source>
</evidence>
<dbReference type="Gene3D" id="1.10.10.10">
    <property type="entry name" value="Winged helix-like DNA-binding domain superfamily/Winged helix DNA-binding domain"/>
    <property type="match status" value="1"/>
</dbReference>
<dbReference type="InterPro" id="IPR036388">
    <property type="entry name" value="WH-like_DNA-bd_sf"/>
</dbReference>
<dbReference type="Proteomes" id="UP001596013">
    <property type="component" value="Unassembled WGS sequence"/>
</dbReference>
<evidence type="ECO:0000256" key="3">
    <source>
        <dbReference type="ARBA" id="ARBA00023163"/>
    </source>
</evidence>
<dbReference type="InterPro" id="IPR008920">
    <property type="entry name" value="TF_FadR/GntR_C"/>
</dbReference>
<sequence length="304" mass="34050">MLERACIQGAAAGLARRSIPKAHALPPVRLYDKFRVLPHRNIRSATSCHDCVKCWKRPYRGEKLTMKATDSRNLHGHVIRELGKRIVVGDLRPGDVLPREEDLAESMDVSRTALREALKVLSAKGLIESRPRVGTRVRATHFWNQLDADVLSWRCASMPTDDFIEKLVEMREIIEPAAAAAAARRRTAAQLGKVDLAYRKMEAARDSEEWAAADLGFHDAVLQATGNELMISLFSVVESALGMFFVLSAKTAGDFKYSLPRHQKVLEAIRRQQPDVARKAMQSMIEDSLANLRKKRKGTSRKTA</sequence>
<dbReference type="CDD" id="cd07377">
    <property type="entry name" value="WHTH_GntR"/>
    <property type="match status" value="1"/>
</dbReference>
<evidence type="ECO:0000259" key="4">
    <source>
        <dbReference type="PROSITE" id="PS50949"/>
    </source>
</evidence>
<dbReference type="SMART" id="SM00345">
    <property type="entry name" value="HTH_GNTR"/>
    <property type="match status" value="1"/>
</dbReference>
<gene>
    <name evidence="5" type="ORF">ACFPME_00155</name>
</gene>
<dbReference type="PRINTS" id="PR00035">
    <property type="entry name" value="HTHGNTR"/>
</dbReference>
<evidence type="ECO:0000256" key="1">
    <source>
        <dbReference type="ARBA" id="ARBA00023015"/>
    </source>
</evidence>
<protein>
    <submittedName>
        <fullName evidence="5">FadR/GntR family transcriptional regulator</fullName>
    </submittedName>
</protein>
<feature type="domain" description="HTH gntR-type" evidence="4">
    <location>
        <begin position="72"/>
        <end position="140"/>
    </location>
</feature>
<dbReference type="Pfam" id="PF00392">
    <property type="entry name" value="GntR"/>
    <property type="match status" value="1"/>
</dbReference>
<evidence type="ECO:0000313" key="5">
    <source>
        <dbReference type="EMBL" id="MFC5434958.1"/>
    </source>
</evidence>
<keyword evidence="3" id="KW-0804">Transcription</keyword>